<feature type="compositionally biased region" description="Polar residues" evidence="1">
    <location>
        <begin position="1"/>
        <end position="28"/>
    </location>
</feature>
<evidence type="ECO:0000313" key="3">
    <source>
        <dbReference type="Proteomes" id="UP000030151"/>
    </source>
</evidence>
<dbReference type="Proteomes" id="UP000030151">
    <property type="component" value="Unassembled WGS sequence"/>
</dbReference>
<dbReference type="eggNOG" id="ENOG502RN4K">
    <property type="taxonomic scope" value="Eukaryota"/>
</dbReference>
<feature type="compositionally biased region" description="Basic and acidic residues" evidence="1">
    <location>
        <begin position="29"/>
        <end position="41"/>
    </location>
</feature>
<name>A0A014PL65_9HYPO</name>
<comment type="caution">
    <text evidence="2">The sequence shown here is derived from an EMBL/GenBank/DDBJ whole genome shotgun (WGS) entry which is preliminary data.</text>
</comment>
<accession>A0A014PL65</accession>
<dbReference type="AlphaFoldDB" id="A0A014PL65"/>
<protein>
    <submittedName>
        <fullName evidence="2">BZIP transcription factor-like protein</fullName>
    </submittedName>
</protein>
<dbReference type="CDD" id="cd14688">
    <property type="entry name" value="bZIP_YAP"/>
    <property type="match status" value="1"/>
</dbReference>
<evidence type="ECO:0000256" key="1">
    <source>
        <dbReference type="SAM" id="MobiDB-lite"/>
    </source>
</evidence>
<dbReference type="OrthoDB" id="4939599at2759"/>
<feature type="region of interest" description="Disordered" evidence="1">
    <location>
        <begin position="91"/>
        <end position="121"/>
    </location>
</feature>
<dbReference type="PANTHER" id="PTHR37012">
    <property type="entry name" value="B-ZIP TRANSCRIPTION FACTOR (EUROFUNG)-RELATED"/>
    <property type="match status" value="1"/>
</dbReference>
<feature type="region of interest" description="Disordered" evidence="1">
    <location>
        <begin position="1"/>
        <end position="47"/>
    </location>
</feature>
<dbReference type="HOGENOM" id="CLU_937150_0_0_1"/>
<proteinExistence type="predicted"/>
<sequence length="297" mass="32909">MSSALRQNTPEQVNINMTRSRKTLSPSQLEHKRAHDREAQRANRRRVKDRIARLEQELEEKRGQLGSNRVYQELLRRNRLLEEEVARLKSTLTTSSTAGLSPAGSSSGSVPEGGGFVDYGSSTDYSPNDMYRHLIPHSDFPSMASQVQHCDALMAKGSHSLPVALDGIDIGSPTALYKPSSITYNTPETPATNIFHHVDNYAIPAYGVDTPTAKLGGLQNGMHVRSGLWNNTRRHRDEGRSDSRCGLQAQVVAGGWDNNPTHKINMRYYQGDACFLASSPTLQHFPTCYPGYGMNSH</sequence>
<reference evidence="2 3" key="1">
    <citation type="submission" date="2014-02" db="EMBL/GenBank/DDBJ databases">
        <title>The genome sequence of the entomopathogenic fungus Metarhizium robertsii ARSEF 2575.</title>
        <authorList>
            <person name="Giuliano Garisto Donzelli B."/>
            <person name="Roe B.A."/>
            <person name="Macmil S.L."/>
            <person name="Krasnoff S.B."/>
            <person name="Gibson D.M."/>
        </authorList>
    </citation>
    <scope>NUCLEOTIDE SEQUENCE [LARGE SCALE GENOMIC DNA]</scope>
    <source>
        <strain evidence="2 3">ARSEF 2575</strain>
    </source>
</reference>
<evidence type="ECO:0000313" key="2">
    <source>
        <dbReference type="EMBL" id="EXU97170.1"/>
    </source>
</evidence>
<gene>
    <name evidence="2" type="ORF">X797_009789</name>
</gene>
<feature type="compositionally biased region" description="Low complexity" evidence="1">
    <location>
        <begin position="91"/>
        <end position="110"/>
    </location>
</feature>
<dbReference type="EMBL" id="JELW01000040">
    <property type="protein sequence ID" value="EXU97170.1"/>
    <property type="molecule type" value="Genomic_DNA"/>
</dbReference>
<organism evidence="2 3">
    <name type="scientific">Metarhizium robertsii</name>
    <dbReference type="NCBI Taxonomy" id="568076"/>
    <lineage>
        <taxon>Eukaryota</taxon>
        <taxon>Fungi</taxon>
        <taxon>Dikarya</taxon>
        <taxon>Ascomycota</taxon>
        <taxon>Pezizomycotina</taxon>
        <taxon>Sordariomycetes</taxon>
        <taxon>Hypocreomycetidae</taxon>
        <taxon>Hypocreales</taxon>
        <taxon>Clavicipitaceae</taxon>
        <taxon>Metarhizium</taxon>
    </lineage>
</organism>